<evidence type="ECO:0000256" key="5">
    <source>
        <dbReference type="ARBA" id="ARBA00023212"/>
    </source>
</evidence>
<sequence length="87" mass="9464">MTEVINGLKGQTDSLYANGLHLAGERYVLTKVEEDGSMLYARKGKDGVVIGKTTQAIIVARYVDPMIAGNTVETVQKLITYLVNVGY</sequence>
<protein>
    <recommendedName>
        <fullName evidence="8">Profilin</fullName>
    </recommendedName>
</protein>
<accession>A0A4Z1EKA9</accession>
<evidence type="ECO:0008006" key="8">
    <source>
        <dbReference type="Google" id="ProtNLM"/>
    </source>
</evidence>
<keyword evidence="5" id="KW-0206">Cytoskeleton</keyword>
<keyword evidence="4" id="KW-0009">Actin-binding</keyword>
<dbReference type="SUPFAM" id="SSF55770">
    <property type="entry name" value="Profilin (actin-binding protein)"/>
    <property type="match status" value="1"/>
</dbReference>
<comment type="subcellular location">
    <subcellularLocation>
        <location evidence="1">Cytoplasm</location>
        <location evidence="1">Cytoskeleton</location>
    </subcellularLocation>
</comment>
<dbReference type="Proteomes" id="UP000297777">
    <property type="component" value="Unassembled WGS sequence"/>
</dbReference>
<dbReference type="InterPro" id="IPR036140">
    <property type="entry name" value="PFN_sf"/>
</dbReference>
<evidence type="ECO:0000313" key="6">
    <source>
        <dbReference type="EMBL" id="TGO11312.1"/>
    </source>
</evidence>
<dbReference type="InterPro" id="IPR048278">
    <property type="entry name" value="PFN"/>
</dbReference>
<comment type="similarity">
    <text evidence="2">Belongs to the profilin family.</text>
</comment>
<dbReference type="PANTHER" id="PTHR11604">
    <property type="entry name" value="PROFILIN"/>
    <property type="match status" value="1"/>
</dbReference>
<organism evidence="6 7">
    <name type="scientific">Botrytis tulipae</name>
    <dbReference type="NCBI Taxonomy" id="87230"/>
    <lineage>
        <taxon>Eukaryota</taxon>
        <taxon>Fungi</taxon>
        <taxon>Dikarya</taxon>
        <taxon>Ascomycota</taxon>
        <taxon>Pezizomycotina</taxon>
        <taxon>Leotiomycetes</taxon>
        <taxon>Helotiales</taxon>
        <taxon>Sclerotiniaceae</taxon>
        <taxon>Botrytis</taxon>
    </lineage>
</organism>
<reference evidence="6 7" key="1">
    <citation type="submission" date="2017-12" db="EMBL/GenBank/DDBJ databases">
        <title>Comparative genomics of Botrytis spp.</title>
        <authorList>
            <person name="Valero-Jimenez C.A."/>
            <person name="Tapia P."/>
            <person name="Veloso J."/>
            <person name="Silva-Moreno E."/>
            <person name="Staats M."/>
            <person name="Valdes J.H."/>
            <person name="Van Kan J.A.L."/>
        </authorList>
    </citation>
    <scope>NUCLEOTIDE SEQUENCE [LARGE SCALE GENOMIC DNA]</scope>
    <source>
        <strain evidence="6 7">Bt9001</strain>
    </source>
</reference>
<dbReference type="InterPro" id="IPR005455">
    <property type="entry name" value="PFN_euk"/>
</dbReference>
<name>A0A4Z1EKA9_9HELO</name>
<gene>
    <name evidence="6" type="ORF">BTUL_0112g00010</name>
</gene>
<keyword evidence="7" id="KW-1185">Reference proteome</keyword>
<evidence type="ECO:0000313" key="7">
    <source>
        <dbReference type="Proteomes" id="UP000297777"/>
    </source>
</evidence>
<dbReference type="GO" id="GO:0005938">
    <property type="term" value="C:cell cortex"/>
    <property type="evidence" value="ECO:0007669"/>
    <property type="project" value="TreeGrafter"/>
</dbReference>
<dbReference type="AlphaFoldDB" id="A0A4Z1EKA9"/>
<evidence type="ECO:0000256" key="2">
    <source>
        <dbReference type="ARBA" id="ARBA00010058"/>
    </source>
</evidence>
<evidence type="ECO:0000256" key="3">
    <source>
        <dbReference type="ARBA" id="ARBA00022490"/>
    </source>
</evidence>
<evidence type="ECO:0000256" key="4">
    <source>
        <dbReference type="ARBA" id="ARBA00023203"/>
    </source>
</evidence>
<proteinExistence type="inferred from homology"/>
<comment type="caution">
    <text evidence="6">The sequence shown here is derived from an EMBL/GenBank/DDBJ whole genome shotgun (WGS) entry which is preliminary data.</text>
</comment>
<dbReference type="EMBL" id="PQXH01000112">
    <property type="protein sequence ID" value="TGO11312.1"/>
    <property type="molecule type" value="Genomic_DNA"/>
</dbReference>
<dbReference type="Gene3D" id="3.30.450.30">
    <property type="entry name" value="Dynein light chain 2a, cytoplasmic"/>
    <property type="match status" value="1"/>
</dbReference>
<keyword evidence="3" id="KW-0963">Cytoplasm</keyword>
<dbReference type="OrthoDB" id="421374at2759"/>
<dbReference type="GO" id="GO:0003785">
    <property type="term" value="F:actin monomer binding"/>
    <property type="evidence" value="ECO:0007669"/>
    <property type="project" value="TreeGrafter"/>
</dbReference>
<dbReference type="PRINTS" id="PR00392">
    <property type="entry name" value="PROFILIN"/>
</dbReference>
<dbReference type="PANTHER" id="PTHR11604:SF0">
    <property type="entry name" value="PROFILIN"/>
    <property type="match status" value="1"/>
</dbReference>
<dbReference type="Pfam" id="PF00235">
    <property type="entry name" value="Profilin"/>
    <property type="match status" value="1"/>
</dbReference>
<evidence type="ECO:0000256" key="1">
    <source>
        <dbReference type="ARBA" id="ARBA00004245"/>
    </source>
</evidence>
<dbReference type="GO" id="GO:0005856">
    <property type="term" value="C:cytoskeleton"/>
    <property type="evidence" value="ECO:0007669"/>
    <property type="project" value="UniProtKB-SubCell"/>
</dbReference>